<protein>
    <recommendedName>
        <fullName evidence="4">Peptidase C-terminal archaeal/bacterial domain-containing protein</fullName>
    </recommendedName>
</protein>
<keyword evidence="3" id="KW-1185">Reference proteome</keyword>
<evidence type="ECO:0000313" key="3">
    <source>
        <dbReference type="Proteomes" id="UP001530400"/>
    </source>
</evidence>
<evidence type="ECO:0000313" key="2">
    <source>
        <dbReference type="EMBL" id="KAL3769140.1"/>
    </source>
</evidence>
<dbReference type="EMBL" id="JALLPJ020001336">
    <property type="protein sequence ID" value="KAL3769140.1"/>
    <property type="molecule type" value="Genomic_DNA"/>
</dbReference>
<feature type="region of interest" description="Disordered" evidence="1">
    <location>
        <begin position="216"/>
        <end position="265"/>
    </location>
</feature>
<name>A0ABD3N8Y2_9STRA</name>
<organism evidence="2 3">
    <name type="scientific">Cyclotella atomus</name>
    <dbReference type="NCBI Taxonomy" id="382360"/>
    <lineage>
        <taxon>Eukaryota</taxon>
        <taxon>Sar</taxon>
        <taxon>Stramenopiles</taxon>
        <taxon>Ochrophyta</taxon>
        <taxon>Bacillariophyta</taxon>
        <taxon>Coscinodiscophyceae</taxon>
        <taxon>Thalassiosirophycidae</taxon>
        <taxon>Stephanodiscales</taxon>
        <taxon>Stephanodiscaceae</taxon>
        <taxon>Cyclotella</taxon>
    </lineage>
</organism>
<accession>A0ABD3N8Y2</accession>
<evidence type="ECO:0008006" key="4">
    <source>
        <dbReference type="Google" id="ProtNLM"/>
    </source>
</evidence>
<comment type="caution">
    <text evidence="2">The sequence shown here is derived from an EMBL/GenBank/DDBJ whole genome shotgun (WGS) entry which is preliminary data.</text>
</comment>
<evidence type="ECO:0000256" key="1">
    <source>
        <dbReference type="SAM" id="MobiDB-lite"/>
    </source>
</evidence>
<reference evidence="2 3" key="1">
    <citation type="submission" date="2024-10" db="EMBL/GenBank/DDBJ databases">
        <title>Updated reference genomes for cyclostephanoid diatoms.</title>
        <authorList>
            <person name="Roberts W.R."/>
            <person name="Alverson A.J."/>
        </authorList>
    </citation>
    <scope>NUCLEOTIDE SEQUENCE [LARGE SCALE GENOMIC DNA]</scope>
    <source>
        <strain evidence="2 3">AJA010-31</strain>
    </source>
</reference>
<sequence>MSCRNTKAIIARVLIEHGLILVSEDHPFQSQPTTQRIQIGTIYIGLRGSPVSKPTHHPTYPDWDYLYDSTYDNGYADSRFPTMYPLVISSDIPTYSHNNPTNCEAGTFFELDIALDYAGHDVTWRLVSLPDEVWYQGHEYKDGLMYNNVAESCLTPGDYEFIIFDSGGDGISEPGYYALKLCKGSCRMIAGGNNFGFNETTAFEILADGETAVPTSQPTLTWSIPPSTENSQDPTVRIASSEDTSEESSFVDPFDSSFEDTDTTTGVSDVDSIEVIVNHSHQNWITIIDEEFENGFGYFIDEDTTAILYDNFEGKAGVIAIQDTEESDNSSLVSKTFRLGEDIGDDKVYSKFKVVFSCYAANMENDDGFCFEYSVDGGSTWLTEQCWQHNRTFRMTAGMMALRSN</sequence>
<gene>
    <name evidence="2" type="ORF">ACHAWO_007881</name>
</gene>
<dbReference type="AlphaFoldDB" id="A0ABD3N8Y2"/>
<dbReference type="Proteomes" id="UP001530400">
    <property type="component" value="Unassembled WGS sequence"/>
</dbReference>
<feature type="compositionally biased region" description="Polar residues" evidence="1">
    <location>
        <begin position="216"/>
        <end position="234"/>
    </location>
</feature>
<proteinExistence type="predicted"/>